<dbReference type="GO" id="GO:0006515">
    <property type="term" value="P:protein quality control for misfolded or incompletely synthesized proteins"/>
    <property type="evidence" value="ECO:0007669"/>
    <property type="project" value="TreeGrafter"/>
</dbReference>
<keyword evidence="3" id="KW-0645">Protease</keyword>
<evidence type="ECO:0000313" key="4">
    <source>
        <dbReference type="Proteomes" id="UP000485058"/>
    </source>
</evidence>
<dbReference type="CDD" id="cd07017">
    <property type="entry name" value="S14_ClpP_2"/>
    <property type="match status" value="1"/>
</dbReference>
<dbReference type="Pfam" id="PF00574">
    <property type="entry name" value="CLP_protease"/>
    <property type="match status" value="1"/>
</dbReference>
<proteinExistence type="inferred from homology"/>
<dbReference type="InterPro" id="IPR029045">
    <property type="entry name" value="ClpP/crotonase-like_dom_sf"/>
</dbReference>
<dbReference type="InterPro" id="IPR023562">
    <property type="entry name" value="ClpP/TepA"/>
</dbReference>
<accession>A0A699YSY9</accession>
<dbReference type="Proteomes" id="UP000485058">
    <property type="component" value="Unassembled WGS sequence"/>
</dbReference>
<sequence>MMPVNTPKVLVKPAGQRQYEWVDLWESYTMQKVVFIKQAITEDVANNMIALTLYLDSLDKKRIYYWLNCPGGEVVPTLALYDTMQYVRSKTATVCYGMCLGMGGFLLTAGGEKVRMRDYLTLVVSESTGQPYDRVIRELSRNKWMDPKQAIEYGMIDKVLTTPMPRMPNQTKFNFSRTQDESVGL</sequence>
<dbReference type="InterPro" id="IPR001907">
    <property type="entry name" value="ClpP"/>
</dbReference>
<dbReference type="GO" id="GO:0009536">
    <property type="term" value="C:plastid"/>
    <property type="evidence" value="ECO:0007669"/>
    <property type="project" value="UniProtKB-ARBA"/>
</dbReference>
<protein>
    <recommendedName>
        <fullName evidence="2">ATP-dependent Clp protease proteolytic subunit</fullName>
    </recommendedName>
</protein>
<dbReference type="PRINTS" id="PR00127">
    <property type="entry name" value="CLPPROTEASEP"/>
</dbReference>
<evidence type="ECO:0000256" key="2">
    <source>
        <dbReference type="RuleBase" id="RU003567"/>
    </source>
</evidence>
<gene>
    <name evidence="3" type="ORF">HaLaN_08009</name>
</gene>
<comment type="similarity">
    <text evidence="1 2">Belongs to the peptidase S14 family.</text>
</comment>
<dbReference type="Gene3D" id="3.90.226.10">
    <property type="entry name" value="2-enoyl-CoA Hydratase, Chain A, domain 1"/>
    <property type="match status" value="2"/>
</dbReference>
<keyword evidence="3" id="KW-0378">Hydrolase</keyword>
<comment type="caution">
    <text evidence="3">The sequence shown here is derived from an EMBL/GenBank/DDBJ whole genome shotgun (WGS) entry which is preliminary data.</text>
</comment>
<dbReference type="PANTHER" id="PTHR10381">
    <property type="entry name" value="ATP-DEPENDENT CLP PROTEASE PROTEOLYTIC SUBUNIT"/>
    <property type="match status" value="1"/>
</dbReference>
<organism evidence="3 4">
    <name type="scientific">Haematococcus lacustris</name>
    <name type="common">Green alga</name>
    <name type="synonym">Haematococcus pluvialis</name>
    <dbReference type="NCBI Taxonomy" id="44745"/>
    <lineage>
        <taxon>Eukaryota</taxon>
        <taxon>Viridiplantae</taxon>
        <taxon>Chlorophyta</taxon>
        <taxon>core chlorophytes</taxon>
        <taxon>Chlorophyceae</taxon>
        <taxon>CS clade</taxon>
        <taxon>Chlamydomonadales</taxon>
        <taxon>Haematococcaceae</taxon>
        <taxon>Haematococcus</taxon>
    </lineage>
</organism>
<dbReference type="GO" id="GO:0009368">
    <property type="term" value="C:endopeptidase Clp complex"/>
    <property type="evidence" value="ECO:0007669"/>
    <property type="project" value="TreeGrafter"/>
</dbReference>
<dbReference type="PANTHER" id="PTHR10381:SF46">
    <property type="entry name" value="ATP-DEPENDENT CLP PROTEASE PROTEOLYTIC SUBUNIT-RELATED PROTEIN 2, CHLOROPLASTIC"/>
    <property type="match status" value="1"/>
</dbReference>
<keyword evidence="4" id="KW-1185">Reference proteome</keyword>
<dbReference type="GO" id="GO:0004252">
    <property type="term" value="F:serine-type endopeptidase activity"/>
    <property type="evidence" value="ECO:0007669"/>
    <property type="project" value="InterPro"/>
</dbReference>
<evidence type="ECO:0000256" key="1">
    <source>
        <dbReference type="ARBA" id="ARBA00007039"/>
    </source>
</evidence>
<reference evidence="3 4" key="1">
    <citation type="submission" date="2020-02" db="EMBL/GenBank/DDBJ databases">
        <title>Draft genome sequence of Haematococcus lacustris strain NIES-144.</title>
        <authorList>
            <person name="Morimoto D."/>
            <person name="Nakagawa S."/>
            <person name="Yoshida T."/>
            <person name="Sawayama S."/>
        </authorList>
    </citation>
    <scope>NUCLEOTIDE SEQUENCE [LARGE SCALE GENOMIC DNA]</scope>
    <source>
        <strain evidence="3 4">NIES-144</strain>
    </source>
</reference>
<dbReference type="SUPFAM" id="SSF52096">
    <property type="entry name" value="ClpP/crotonase"/>
    <property type="match status" value="1"/>
</dbReference>
<dbReference type="GO" id="GO:0051117">
    <property type="term" value="F:ATPase binding"/>
    <property type="evidence" value="ECO:0007669"/>
    <property type="project" value="TreeGrafter"/>
</dbReference>
<evidence type="ECO:0000313" key="3">
    <source>
        <dbReference type="EMBL" id="GFH12345.1"/>
    </source>
</evidence>
<name>A0A699YSY9_HAELA</name>
<dbReference type="GO" id="GO:0004176">
    <property type="term" value="F:ATP-dependent peptidase activity"/>
    <property type="evidence" value="ECO:0007669"/>
    <property type="project" value="InterPro"/>
</dbReference>
<dbReference type="AlphaFoldDB" id="A0A699YSY9"/>
<dbReference type="EMBL" id="BLLF01000493">
    <property type="protein sequence ID" value="GFH12345.1"/>
    <property type="molecule type" value="Genomic_DNA"/>
</dbReference>